<dbReference type="PROSITE" id="PS50922">
    <property type="entry name" value="TLC"/>
    <property type="match status" value="1"/>
</dbReference>
<evidence type="ECO:0000256" key="5">
    <source>
        <dbReference type="ARBA" id="ARBA00022989"/>
    </source>
</evidence>
<dbReference type="PANTHER" id="PTHR12560">
    <property type="entry name" value="LONGEVITY ASSURANCE FACTOR 1 LAG1"/>
    <property type="match status" value="1"/>
</dbReference>
<keyword evidence="6 7" id="KW-0472">Membrane</keyword>
<protein>
    <recommendedName>
        <fullName evidence="10">TLC domain-containing protein</fullName>
    </recommendedName>
</protein>
<evidence type="ECO:0000313" key="12">
    <source>
        <dbReference type="Proteomes" id="UP000677054"/>
    </source>
</evidence>
<keyword evidence="4 7" id="KW-0812">Transmembrane</keyword>
<feature type="transmembrane region" description="Helical" evidence="9">
    <location>
        <begin position="325"/>
        <end position="346"/>
    </location>
</feature>
<comment type="pathway">
    <text evidence="2">Lipid metabolism; sphingolipid metabolism.</text>
</comment>
<keyword evidence="5 9" id="KW-1133">Transmembrane helix</keyword>
<feature type="transmembrane region" description="Helical" evidence="9">
    <location>
        <begin position="60"/>
        <end position="77"/>
    </location>
</feature>
<evidence type="ECO:0000256" key="6">
    <source>
        <dbReference type="ARBA" id="ARBA00023136"/>
    </source>
</evidence>
<dbReference type="GO" id="GO:0016020">
    <property type="term" value="C:membrane"/>
    <property type="evidence" value="ECO:0007669"/>
    <property type="project" value="UniProtKB-SubCell"/>
</dbReference>
<evidence type="ECO:0000256" key="7">
    <source>
        <dbReference type="PROSITE-ProRule" id="PRU00205"/>
    </source>
</evidence>
<evidence type="ECO:0000256" key="8">
    <source>
        <dbReference type="SAM" id="MobiDB-lite"/>
    </source>
</evidence>
<dbReference type="GO" id="GO:0046513">
    <property type="term" value="P:ceramide biosynthetic process"/>
    <property type="evidence" value="ECO:0007669"/>
    <property type="project" value="InterPro"/>
</dbReference>
<feature type="domain" description="TLC" evidence="10">
    <location>
        <begin position="150"/>
        <end position="354"/>
    </location>
</feature>
<dbReference type="Pfam" id="PF03798">
    <property type="entry name" value="TRAM_LAG1_CLN8"/>
    <property type="match status" value="1"/>
</dbReference>
<dbReference type="AlphaFoldDB" id="A0A7R8X2N4"/>
<keyword evidence="12" id="KW-1185">Reference proteome</keyword>
<proteinExistence type="predicted"/>
<evidence type="ECO:0000313" key="11">
    <source>
        <dbReference type="EMBL" id="CAD7242633.1"/>
    </source>
</evidence>
<comment type="subcellular location">
    <subcellularLocation>
        <location evidence="1">Membrane</location>
        <topology evidence="1">Multi-pass membrane protein</topology>
    </subcellularLocation>
</comment>
<evidence type="ECO:0000256" key="1">
    <source>
        <dbReference type="ARBA" id="ARBA00004141"/>
    </source>
</evidence>
<dbReference type="EMBL" id="LR899814">
    <property type="protein sequence ID" value="CAD7242633.1"/>
    <property type="molecule type" value="Genomic_DNA"/>
</dbReference>
<sequence>MNLKSLIILDAMNETALCVGSLLEHLHGLLWSESFWLPAGYTWKDVESTPVKPRPQFSDVYLAIPLGLLILAVRILFQSQVFRPLGISLGLKPVKTSQATKNNILEKAVQTRLLDKNGIMGLAKQVEWSEGQVKRWLRNYQRSRKPGLLVKFCESGWRFTFYSSAFVYGLLTLWGKPWLWDTSQIWAGHPNQPVTWDIRWYYIFELGFYWSLMLSQFFDVRRKDFYPMFLHHCATILLMTFSWLSSCFRVGTLILLLHDISDIFMEAAKMYNYLGKRYEIVCNSTFGIFTITWFITRLGVFPYIVFKCCWIDSFVQLPAPFPGLYFLNTCLVLLQVLHVYWTYLILRVLCTVATSNQPRDVRSSSEPSSEEETSKASVPNGVKPSPSCPNNHHHHLNNNHHHHLNNHHNHNSPFS</sequence>
<evidence type="ECO:0000259" key="10">
    <source>
        <dbReference type="PROSITE" id="PS50922"/>
    </source>
</evidence>
<evidence type="ECO:0000256" key="4">
    <source>
        <dbReference type="ARBA" id="ARBA00022692"/>
    </source>
</evidence>
<dbReference type="GO" id="GO:0050291">
    <property type="term" value="F:sphingosine N-acyltransferase activity"/>
    <property type="evidence" value="ECO:0007669"/>
    <property type="project" value="InterPro"/>
</dbReference>
<accession>A0A7R8X2N4</accession>
<dbReference type="InterPro" id="IPR006634">
    <property type="entry name" value="TLC-dom"/>
</dbReference>
<evidence type="ECO:0000256" key="9">
    <source>
        <dbReference type="SAM" id="Phobius"/>
    </source>
</evidence>
<evidence type="ECO:0000256" key="2">
    <source>
        <dbReference type="ARBA" id="ARBA00004760"/>
    </source>
</evidence>
<dbReference type="SMART" id="SM00724">
    <property type="entry name" value="TLC"/>
    <property type="match status" value="1"/>
</dbReference>
<dbReference type="InterPro" id="IPR016439">
    <property type="entry name" value="Lag1/Lac1-like"/>
</dbReference>
<dbReference type="Proteomes" id="UP000677054">
    <property type="component" value="Unassembled WGS sequence"/>
</dbReference>
<evidence type="ECO:0000256" key="3">
    <source>
        <dbReference type="ARBA" id="ARBA00004991"/>
    </source>
</evidence>
<dbReference type="UniPathway" id="UPA00222"/>
<feature type="transmembrane region" description="Helical" evidence="9">
    <location>
        <begin position="200"/>
        <end position="218"/>
    </location>
</feature>
<dbReference type="EMBL" id="CAJPEV010000297">
    <property type="protein sequence ID" value="CAG0883619.1"/>
    <property type="molecule type" value="Genomic_DNA"/>
</dbReference>
<name>A0A7R8X2N4_9CRUS</name>
<feature type="compositionally biased region" description="Basic residues" evidence="8">
    <location>
        <begin position="391"/>
        <end position="415"/>
    </location>
</feature>
<dbReference type="PANTHER" id="PTHR12560:SF0">
    <property type="entry name" value="LD18904P"/>
    <property type="match status" value="1"/>
</dbReference>
<organism evidence="11">
    <name type="scientific">Darwinula stevensoni</name>
    <dbReference type="NCBI Taxonomy" id="69355"/>
    <lineage>
        <taxon>Eukaryota</taxon>
        <taxon>Metazoa</taxon>
        <taxon>Ecdysozoa</taxon>
        <taxon>Arthropoda</taxon>
        <taxon>Crustacea</taxon>
        <taxon>Oligostraca</taxon>
        <taxon>Ostracoda</taxon>
        <taxon>Podocopa</taxon>
        <taxon>Podocopida</taxon>
        <taxon>Darwinulocopina</taxon>
        <taxon>Darwinuloidea</taxon>
        <taxon>Darwinulidae</taxon>
        <taxon>Darwinula</taxon>
    </lineage>
</organism>
<reference evidence="11" key="1">
    <citation type="submission" date="2020-11" db="EMBL/GenBank/DDBJ databases">
        <authorList>
            <person name="Tran Van P."/>
        </authorList>
    </citation>
    <scope>NUCLEOTIDE SEQUENCE</scope>
</reference>
<gene>
    <name evidence="11" type="ORF">DSTB1V02_LOCUS2589</name>
</gene>
<dbReference type="OrthoDB" id="537032at2759"/>
<dbReference type="Gene3D" id="1.10.10.60">
    <property type="entry name" value="Homeodomain-like"/>
    <property type="match status" value="1"/>
</dbReference>
<feature type="region of interest" description="Disordered" evidence="8">
    <location>
        <begin position="358"/>
        <end position="415"/>
    </location>
</feature>
<dbReference type="PIRSF" id="PIRSF005225">
    <property type="entry name" value="LAG1_LAC1"/>
    <property type="match status" value="1"/>
</dbReference>
<feature type="transmembrane region" description="Helical" evidence="9">
    <location>
        <begin position="280"/>
        <end position="305"/>
    </location>
</feature>
<comment type="pathway">
    <text evidence="3">Sphingolipid metabolism.</text>
</comment>